<feature type="compositionally biased region" description="Basic and acidic residues" evidence="1">
    <location>
        <begin position="160"/>
        <end position="169"/>
    </location>
</feature>
<dbReference type="InterPro" id="IPR057155">
    <property type="entry name" value="DUF7833"/>
</dbReference>
<sequence>MKKDQYFNLEVNFLSNDNIVRMMMELDAAQSLGIYMMLLTHLRKADNYEASCCPLCMGAFARMYDLDADVLQRVLREFDLFVLDEERQMFRSPYLDRVMAKLEERRMINVANGKKGGRPKRMGSTPETPMDKGEKPNQNQKSREEERRVTTVVKDNNSSNEEKTEKEHSAAAASDGLQIVPPPEDRGQLPLQPVLPWEMLVDQMAESESYMESMAMHSCMGKLFVERQEEVIAAFKEHIRRFGREDGLLFLRDVKLYFGNYLSPGGRPAQELKKRLLGSCRQSAEEELYRFEQLIGGQRTYLGHPIPKDAPPRPDRSAVWDEVHWKWGN</sequence>
<proteinExistence type="predicted"/>
<name>A0A139K6Q0_BACT4</name>
<protein>
    <submittedName>
        <fullName evidence="4">DUF4373 domain-containing protein</fullName>
    </submittedName>
</protein>
<organism evidence="4 5">
    <name type="scientific">Bacteroides thetaiotaomicron</name>
    <dbReference type="NCBI Taxonomy" id="818"/>
    <lineage>
        <taxon>Bacteria</taxon>
        <taxon>Pseudomonadati</taxon>
        <taxon>Bacteroidota</taxon>
        <taxon>Bacteroidia</taxon>
        <taxon>Bacteroidales</taxon>
        <taxon>Bacteroidaceae</taxon>
        <taxon>Bacteroides</taxon>
    </lineage>
</organism>
<reference evidence="4 5" key="1">
    <citation type="journal article" date="2019" name="Nat. Med.">
        <title>A library of human gut bacterial isolates paired with longitudinal multiomics data enables mechanistic microbiome research.</title>
        <authorList>
            <person name="Poyet M."/>
            <person name="Groussin M."/>
            <person name="Gibbons S.M."/>
            <person name="Avila-Pacheco J."/>
            <person name="Jiang X."/>
            <person name="Kearney S.M."/>
            <person name="Perrotta A.R."/>
            <person name="Berdy B."/>
            <person name="Zhao S."/>
            <person name="Lieberman T.D."/>
            <person name="Swanson P.K."/>
            <person name="Smith M."/>
            <person name="Roesemann S."/>
            <person name="Alexander J.E."/>
            <person name="Rich S.A."/>
            <person name="Livny J."/>
            <person name="Vlamakis H."/>
            <person name="Clish C."/>
            <person name="Bullock K."/>
            <person name="Deik A."/>
            <person name="Scott J."/>
            <person name="Pierce K.A."/>
            <person name="Xavier R.J."/>
            <person name="Alm E.J."/>
        </authorList>
    </citation>
    <scope>NUCLEOTIDE SEQUENCE [LARGE SCALE GENOMIC DNA]</scope>
    <source>
        <strain evidence="4 5">BIOML-A160</strain>
    </source>
</reference>
<dbReference type="EMBL" id="WCRW01000002">
    <property type="protein sequence ID" value="KAB4458300.1"/>
    <property type="molecule type" value="Genomic_DNA"/>
</dbReference>
<gene>
    <name evidence="4" type="ORF">GAN75_04380</name>
</gene>
<feature type="domain" description="Lin1244/Lin1753-like N-terminal" evidence="2">
    <location>
        <begin position="6"/>
        <end position="94"/>
    </location>
</feature>
<dbReference type="Pfam" id="PF25200">
    <property type="entry name" value="DUF7833"/>
    <property type="match status" value="1"/>
</dbReference>
<evidence type="ECO:0000313" key="5">
    <source>
        <dbReference type="Proteomes" id="UP000436825"/>
    </source>
</evidence>
<dbReference type="InterPro" id="IPR025400">
    <property type="entry name" value="Lin1244/Lin1753-like_N"/>
</dbReference>
<evidence type="ECO:0000259" key="3">
    <source>
        <dbReference type="Pfam" id="PF25200"/>
    </source>
</evidence>
<accession>A0A139K6Q0</accession>
<evidence type="ECO:0000259" key="2">
    <source>
        <dbReference type="Pfam" id="PF14297"/>
    </source>
</evidence>
<feature type="compositionally biased region" description="Basic and acidic residues" evidence="1">
    <location>
        <begin position="129"/>
        <end position="149"/>
    </location>
</feature>
<dbReference type="Pfam" id="PF14297">
    <property type="entry name" value="Lin1244_N"/>
    <property type="match status" value="1"/>
</dbReference>
<dbReference type="Proteomes" id="UP000436825">
    <property type="component" value="Unassembled WGS sequence"/>
</dbReference>
<dbReference type="RefSeq" id="WP_054958831.1">
    <property type="nucleotide sequence ID" value="NZ_CDQO01000044.1"/>
</dbReference>
<feature type="region of interest" description="Disordered" evidence="1">
    <location>
        <begin position="109"/>
        <end position="187"/>
    </location>
</feature>
<feature type="domain" description="DUF7833" evidence="3">
    <location>
        <begin position="201"/>
        <end position="264"/>
    </location>
</feature>
<evidence type="ECO:0000256" key="1">
    <source>
        <dbReference type="SAM" id="MobiDB-lite"/>
    </source>
</evidence>
<evidence type="ECO:0000313" key="4">
    <source>
        <dbReference type="EMBL" id="KAB4458300.1"/>
    </source>
</evidence>
<dbReference type="AlphaFoldDB" id="A0A139K6Q0"/>
<comment type="caution">
    <text evidence="4">The sequence shown here is derived from an EMBL/GenBank/DDBJ whole genome shotgun (WGS) entry which is preliminary data.</text>
</comment>